<protein>
    <submittedName>
        <fullName evidence="2">Uncharacterized protein</fullName>
    </submittedName>
</protein>
<dbReference type="EMBL" id="FWWU01000009">
    <property type="protein sequence ID" value="SMB89615.1"/>
    <property type="molecule type" value="Genomic_DNA"/>
</dbReference>
<keyword evidence="3" id="KW-1185">Reference proteome</keyword>
<evidence type="ECO:0000313" key="3">
    <source>
        <dbReference type="Proteomes" id="UP000192582"/>
    </source>
</evidence>
<dbReference type="RefSeq" id="WP_245808326.1">
    <property type="nucleotide sequence ID" value="NZ_FWWU01000009.1"/>
</dbReference>
<feature type="region of interest" description="Disordered" evidence="1">
    <location>
        <begin position="1"/>
        <end position="21"/>
    </location>
</feature>
<reference evidence="2 3" key="1">
    <citation type="submission" date="2017-04" db="EMBL/GenBank/DDBJ databases">
        <authorList>
            <person name="Afonso C.L."/>
            <person name="Miller P.J."/>
            <person name="Scott M.A."/>
            <person name="Spackman E."/>
            <person name="Goraichik I."/>
            <person name="Dimitrov K.M."/>
            <person name="Suarez D.L."/>
            <person name="Swayne D.E."/>
        </authorList>
    </citation>
    <scope>NUCLEOTIDE SEQUENCE [LARGE SCALE GENOMIC DNA]</scope>
    <source>
        <strain evidence="2 3">KR-140</strain>
    </source>
</reference>
<gene>
    <name evidence="2" type="ORF">SAMN00790413_00491</name>
</gene>
<dbReference type="STRING" id="695939.SAMN00790413_00491"/>
<dbReference type="AlphaFoldDB" id="A0A1W1V8H6"/>
<proteinExistence type="predicted"/>
<evidence type="ECO:0000313" key="2">
    <source>
        <dbReference type="EMBL" id="SMB89615.1"/>
    </source>
</evidence>
<feature type="compositionally biased region" description="Basic residues" evidence="1">
    <location>
        <begin position="1"/>
        <end position="11"/>
    </location>
</feature>
<organism evidence="2 3">
    <name type="scientific">Deinococcus hopiensis KR-140</name>
    <dbReference type="NCBI Taxonomy" id="695939"/>
    <lineage>
        <taxon>Bacteria</taxon>
        <taxon>Thermotogati</taxon>
        <taxon>Deinococcota</taxon>
        <taxon>Deinococci</taxon>
        <taxon>Deinococcales</taxon>
        <taxon>Deinococcaceae</taxon>
        <taxon>Deinococcus</taxon>
    </lineage>
</organism>
<sequence>MPRSRSSKVRPARASAIKGGEAHPVSGAPVAFRAGCGREWNAVSPEADLAYTAQEFGDCPGCPHRVEPEGTLPFCTLRPAKTAHPFAALAELEWPE</sequence>
<name>A0A1W1V8H6_9DEIO</name>
<evidence type="ECO:0000256" key="1">
    <source>
        <dbReference type="SAM" id="MobiDB-lite"/>
    </source>
</evidence>
<dbReference type="Proteomes" id="UP000192582">
    <property type="component" value="Unassembled WGS sequence"/>
</dbReference>
<accession>A0A1W1V8H6</accession>